<dbReference type="PANTHER" id="PTHR23131">
    <property type="entry name" value="ENDORIBONUCLEASE LACTB2"/>
    <property type="match status" value="1"/>
</dbReference>
<dbReference type="InterPro" id="IPR050662">
    <property type="entry name" value="Sec-metab_biosynth-thioest"/>
</dbReference>
<dbReference type="InterPro" id="IPR036866">
    <property type="entry name" value="RibonucZ/Hydroxyglut_hydro"/>
</dbReference>
<dbReference type="PANTHER" id="PTHR23131:SF0">
    <property type="entry name" value="ENDORIBONUCLEASE LACTB2"/>
    <property type="match status" value="1"/>
</dbReference>
<name>A0AA37BS22_9ARCH</name>
<dbReference type="EMBL" id="BMNY01000002">
    <property type="protein sequence ID" value="GGM76866.1"/>
    <property type="molecule type" value="Genomic_DNA"/>
</dbReference>
<reference evidence="2" key="2">
    <citation type="submission" date="2022-09" db="EMBL/GenBank/DDBJ databases">
        <authorList>
            <person name="Sun Q."/>
            <person name="Ohkuma M."/>
        </authorList>
    </citation>
    <scope>NUCLEOTIDE SEQUENCE</scope>
    <source>
        <strain evidence="2">JCM 13583</strain>
    </source>
</reference>
<proteinExistence type="predicted"/>
<keyword evidence="3" id="KW-1185">Reference proteome</keyword>
<accession>A0AA37BS22</accession>
<feature type="domain" description="Metallo-beta-lactamase" evidence="1">
    <location>
        <begin position="26"/>
        <end position="217"/>
    </location>
</feature>
<gene>
    <name evidence="2" type="ORF">GCM10007108_13700</name>
</gene>
<dbReference type="Gene3D" id="3.60.15.10">
    <property type="entry name" value="Ribonuclease Z/Hydroxyacylglutathione hydrolase-like"/>
    <property type="match status" value="1"/>
</dbReference>
<dbReference type="SUPFAM" id="SSF56281">
    <property type="entry name" value="Metallo-hydrolase/oxidoreductase"/>
    <property type="match status" value="1"/>
</dbReference>
<dbReference type="Pfam" id="PF00753">
    <property type="entry name" value="Lactamase_B"/>
    <property type="match status" value="1"/>
</dbReference>
<reference evidence="2" key="1">
    <citation type="journal article" date="2014" name="Int. J. Syst. Evol. Microbiol.">
        <title>Complete genome sequence of Corynebacterium casei LMG S-19264T (=DSM 44701T), isolated from a smear-ripened cheese.</title>
        <authorList>
            <consortium name="US DOE Joint Genome Institute (JGI-PGF)"/>
            <person name="Walter F."/>
            <person name="Albersmeier A."/>
            <person name="Kalinowski J."/>
            <person name="Ruckert C."/>
        </authorList>
    </citation>
    <scope>NUCLEOTIDE SEQUENCE</scope>
    <source>
        <strain evidence="2">JCM 13583</strain>
    </source>
</reference>
<dbReference type="AlphaFoldDB" id="A0AA37BS22"/>
<dbReference type="InterPro" id="IPR001279">
    <property type="entry name" value="Metallo-B-lactamas"/>
</dbReference>
<dbReference type="SMART" id="SM00849">
    <property type="entry name" value="Lactamase_B"/>
    <property type="match status" value="1"/>
</dbReference>
<evidence type="ECO:0000259" key="1">
    <source>
        <dbReference type="SMART" id="SM00849"/>
    </source>
</evidence>
<evidence type="ECO:0000313" key="3">
    <source>
        <dbReference type="Proteomes" id="UP000632195"/>
    </source>
</evidence>
<protein>
    <recommendedName>
        <fullName evidence="1">Metallo-beta-lactamase domain-containing protein</fullName>
    </recommendedName>
</protein>
<comment type="caution">
    <text evidence="2">The sequence shown here is derived from an EMBL/GenBank/DDBJ whole genome shotgun (WGS) entry which is preliminary data.</text>
</comment>
<evidence type="ECO:0000313" key="2">
    <source>
        <dbReference type="EMBL" id="GGM76866.1"/>
    </source>
</evidence>
<organism evidence="2 3">
    <name type="scientific">Thermogymnomonas acidicola</name>
    <dbReference type="NCBI Taxonomy" id="399579"/>
    <lineage>
        <taxon>Archaea</taxon>
        <taxon>Methanobacteriati</taxon>
        <taxon>Thermoplasmatota</taxon>
        <taxon>Thermoplasmata</taxon>
        <taxon>Thermoplasmatales</taxon>
        <taxon>Thermogymnomonas</taxon>
    </lineage>
</organism>
<dbReference type="Proteomes" id="UP000632195">
    <property type="component" value="Unassembled WGS sequence"/>
</dbReference>
<sequence length="310" mass="34130">MKTPGIAHREIDSNVGLLMGSLGDVDLNILVISPDGDGKSMLDCGTADMAQQIHDVAGVPKRVYVSHSHYDHDGGAGFFSSLGSEIFASQATIALLQTPETALESFFPWRHRVFLEKQQAERFAEEILRQSSTGAYFKPVKRDDGEPIEVIDAPGHVAGMQVFRYRDILFTSDAIQGSGIKGSAYTDSIPQISSFQEYFQTLRKVMSLKNEVMVPGHNYSPASSRVIEGSAIDRFLAASYDTARRILDYAYDALSEDWQSIGTLAAYLLRKFSIGKLYPQCLITAEAAVSHYCGIVLRRSEGGISLYRIP</sequence>
<dbReference type="RefSeq" id="WP_188681495.1">
    <property type="nucleotide sequence ID" value="NZ_BMNY01000002.1"/>
</dbReference>